<comment type="caution">
    <text evidence="2">The sequence shown here is derived from an EMBL/GenBank/DDBJ whole genome shotgun (WGS) entry which is preliminary data.</text>
</comment>
<feature type="region of interest" description="Disordered" evidence="1">
    <location>
        <begin position="324"/>
        <end position="349"/>
    </location>
</feature>
<evidence type="ECO:0000313" key="2">
    <source>
        <dbReference type="EMBL" id="KAK0451993.1"/>
    </source>
</evidence>
<keyword evidence="3" id="KW-1185">Reference proteome</keyword>
<dbReference type="Proteomes" id="UP001175211">
    <property type="component" value="Unassembled WGS sequence"/>
</dbReference>
<proteinExistence type="predicted"/>
<dbReference type="GeneID" id="85366689"/>
<organism evidence="2 3">
    <name type="scientific">Armillaria tabescens</name>
    <name type="common">Ringless honey mushroom</name>
    <name type="synonym">Agaricus tabescens</name>
    <dbReference type="NCBI Taxonomy" id="1929756"/>
    <lineage>
        <taxon>Eukaryota</taxon>
        <taxon>Fungi</taxon>
        <taxon>Dikarya</taxon>
        <taxon>Basidiomycota</taxon>
        <taxon>Agaricomycotina</taxon>
        <taxon>Agaricomycetes</taxon>
        <taxon>Agaricomycetidae</taxon>
        <taxon>Agaricales</taxon>
        <taxon>Marasmiineae</taxon>
        <taxon>Physalacriaceae</taxon>
        <taxon>Desarmillaria</taxon>
    </lineage>
</organism>
<dbReference type="AlphaFoldDB" id="A0AA39K4F6"/>
<evidence type="ECO:0000313" key="3">
    <source>
        <dbReference type="Proteomes" id="UP001175211"/>
    </source>
</evidence>
<evidence type="ECO:0000256" key="1">
    <source>
        <dbReference type="SAM" id="MobiDB-lite"/>
    </source>
</evidence>
<sequence length="510" mass="56516">MSKPSQRDQRAAGLSAASIKALSGEEALRFLFDYRPKFTKLQGFVGNGGTRYPAQYDMHMHPQLVLKDVILFPDMLEQLAGFVDSRLFLLTARRLPHVPPSSELHPGRIRLDWDINTGIVIGPKDDLKRVYPSLQKVPSLIASTLITGLDQWSDIFRYSDTPTSVMPCALADGYLSLDRDVIGLAENLDAIKLPKGLDSDIQLVIETGLSDFLFWDFKNMNEGSEGVMRAIRYLTGSKFPWVSCPASERCYGRFCQEKTSDGDQFAVTGYKTGVDGGILGDVGSGVANSSELRFDMSNCLSVASDLNTSAWPFKRDVRKLGKGTKKRLASGDGSDEDDGNGDDGGADEDSLSRLPFSRFEFAKALRIIQQIWAEAVNIDATFMVLNAGSREFIGIRDRQLQRLYLSPLIDLDNPGSLPAGYFKIHTGLRIAALHDVIQRAKRLKALSRLPELYTFKYDHGRPSDDQPPLNIMKTARPRKSTMTARAAKVKISEAHVEGIEQTSEVSTERP</sequence>
<protein>
    <submittedName>
        <fullName evidence="2">Uncharacterized protein</fullName>
    </submittedName>
</protein>
<feature type="compositionally biased region" description="Acidic residues" evidence="1">
    <location>
        <begin position="333"/>
        <end position="349"/>
    </location>
</feature>
<dbReference type="EMBL" id="JAUEPS010000032">
    <property type="protein sequence ID" value="KAK0451993.1"/>
    <property type="molecule type" value="Genomic_DNA"/>
</dbReference>
<accession>A0AA39K4F6</accession>
<gene>
    <name evidence="2" type="ORF">EV420DRAFT_701724</name>
</gene>
<name>A0AA39K4F6_ARMTA</name>
<dbReference type="RefSeq" id="XP_060327827.1">
    <property type="nucleotide sequence ID" value="XM_060483141.1"/>
</dbReference>
<reference evidence="2" key="1">
    <citation type="submission" date="2023-06" db="EMBL/GenBank/DDBJ databases">
        <authorList>
            <consortium name="Lawrence Berkeley National Laboratory"/>
            <person name="Ahrendt S."/>
            <person name="Sahu N."/>
            <person name="Indic B."/>
            <person name="Wong-Bajracharya J."/>
            <person name="Merenyi Z."/>
            <person name="Ke H.-M."/>
            <person name="Monk M."/>
            <person name="Kocsube S."/>
            <person name="Drula E."/>
            <person name="Lipzen A."/>
            <person name="Balint B."/>
            <person name="Henrissat B."/>
            <person name="Andreopoulos B."/>
            <person name="Martin F.M."/>
            <person name="Harder C.B."/>
            <person name="Rigling D."/>
            <person name="Ford K.L."/>
            <person name="Foster G.D."/>
            <person name="Pangilinan J."/>
            <person name="Papanicolaou A."/>
            <person name="Barry K."/>
            <person name="LaButti K."/>
            <person name="Viragh M."/>
            <person name="Koriabine M."/>
            <person name="Yan M."/>
            <person name="Riley R."/>
            <person name="Champramary S."/>
            <person name="Plett K.L."/>
            <person name="Tsai I.J."/>
            <person name="Slot J."/>
            <person name="Sipos G."/>
            <person name="Plett J."/>
            <person name="Nagy L.G."/>
            <person name="Grigoriev I.V."/>
        </authorList>
    </citation>
    <scope>NUCLEOTIDE SEQUENCE</scope>
    <source>
        <strain evidence="2">CCBAS 213</strain>
    </source>
</reference>